<proteinExistence type="predicted"/>
<dbReference type="AlphaFoldDB" id="A0AAV7W8S6"/>
<protein>
    <submittedName>
        <fullName evidence="2">Uncharacterized protein</fullName>
    </submittedName>
</protein>
<reference evidence="2" key="1">
    <citation type="journal article" date="2022" name="bioRxiv">
        <title>Sequencing and chromosome-scale assembly of the giantPleurodeles waltlgenome.</title>
        <authorList>
            <person name="Brown T."/>
            <person name="Elewa A."/>
            <person name="Iarovenko S."/>
            <person name="Subramanian E."/>
            <person name="Araus A.J."/>
            <person name="Petzold A."/>
            <person name="Susuki M."/>
            <person name="Suzuki K.-i.T."/>
            <person name="Hayashi T."/>
            <person name="Toyoda A."/>
            <person name="Oliveira C."/>
            <person name="Osipova E."/>
            <person name="Leigh N.D."/>
            <person name="Simon A."/>
            <person name="Yun M.H."/>
        </authorList>
    </citation>
    <scope>NUCLEOTIDE SEQUENCE</scope>
    <source>
        <strain evidence="2">20211129_DDA</strain>
        <tissue evidence="2">Liver</tissue>
    </source>
</reference>
<keyword evidence="3" id="KW-1185">Reference proteome</keyword>
<accession>A0AAV7W8S6</accession>
<feature type="compositionally biased region" description="Polar residues" evidence="1">
    <location>
        <begin position="131"/>
        <end position="143"/>
    </location>
</feature>
<dbReference type="EMBL" id="JANPWB010000002">
    <property type="protein sequence ID" value="KAJ1210410.1"/>
    <property type="molecule type" value="Genomic_DNA"/>
</dbReference>
<evidence type="ECO:0000313" key="2">
    <source>
        <dbReference type="EMBL" id="KAJ1210410.1"/>
    </source>
</evidence>
<organism evidence="2 3">
    <name type="scientific">Pleurodeles waltl</name>
    <name type="common">Iberian ribbed newt</name>
    <dbReference type="NCBI Taxonomy" id="8319"/>
    <lineage>
        <taxon>Eukaryota</taxon>
        <taxon>Metazoa</taxon>
        <taxon>Chordata</taxon>
        <taxon>Craniata</taxon>
        <taxon>Vertebrata</taxon>
        <taxon>Euteleostomi</taxon>
        <taxon>Amphibia</taxon>
        <taxon>Batrachia</taxon>
        <taxon>Caudata</taxon>
        <taxon>Salamandroidea</taxon>
        <taxon>Salamandridae</taxon>
        <taxon>Pleurodelinae</taxon>
        <taxon>Pleurodeles</taxon>
    </lineage>
</organism>
<feature type="compositionally biased region" description="Polar residues" evidence="1">
    <location>
        <begin position="156"/>
        <end position="165"/>
    </location>
</feature>
<evidence type="ECO:0000256" key="1">
    <source>
        <dbReference type="SAM" id="MobiDB-lite"/>
    </source>
</evidence>
<feature type="compositionally biased region" description="Basic and acidic residues" evidence="1">
    <location>
        <begin position="15"/>
        <end position="30"/>
    </location>
</feature>
<evidence type="ECO:0000313" key="3">
    <source>
        <dbReference type="Proteomes" id="UP001066276"/>
    </source>
</evidence>
<dbReference type="Proteomes" id="UP001066276">
    <property type="component" value="Chromosome 1_2"/>
</dbReference>
<comment type="caution">
    <text evidence="2">The sequence shown here is derived from an EMBL/GenBank/DDBJ whole genome shotgun (WGS) entry which is preliminary data.</text>
</comment>
<feature type="compositionally biased region" description="Basic and acidic residues" evidence="1">
    <location>
        <begin position="75"/>
        <end position="126"/>
    </location>
</feature>
<name>A0AAV7W8S6_PLEWA</name>
<feature type="region of interest" description="Disordered" evidence="1">
    <location>
        <begin position="1"/>
        <end position="165"/>
    </location>
</feature>
<sequence>MRGGNHGITCPNQKAEPETKPKRHQAKEPHPAGTKGPKKTQKIRWRSRRSTKGPTTPRNKCVRDLETNRGITKKMHPDNPLHLGEPHITEEEPTKHSREAGAEANRQLERSPKKQAWEIKSPREAEEASQARMNQAGATQVAQWRQHPEQPGMPSNGASKSPCTS</sequence>
<feature type="compositionally biased region" description="Basic residues" evidence="1">
    <location>
        <begin position="36"/>
        <end position="51"/>
    </location>
</feature>
<gene>
    <name evidence="2" type="ORF">NDU88_005774</name>
</gene>